<keyword evidence="5 11" id="KW-0285">Flavoprotein</keyword>
<evidence type="ECO:0000313" key="13">
    <source>
        <dbReference type="EMBL" id="KYQ96757.1"/>
    </source>
</evidence>
<evidence type="ECO:0000256" key="10">
    <source>
        <dbReference type="ARBA" id="ARBA00047554"/>
    </source>
</evidence>
<evidence type="ECO:0000256" key="1">
    <source>
        <dbReference type="ARBA" id="ARBA00002600"/>
    </source>
</evidence>
<dbReference type="GO" id="GO:0006782">
    <property type="term" value="P:protoporphyrinogen IX biosynthetic process"/>
    <property type="evidence" value="ECO:0007669"/>
    <property type="project" value="UniProtKB-UniRule"/>
</dbReference>
<dbReference type="EMBL" id="LODT01000021">
    <property type="protein sequence ID" value="KYQ96757.1"/>
    <property type="molecule type" value="Genomic_DNA"/>
</dbReference>
<dbReference type="InterPro" id="IPR036188">
    <property type="entry name" value="FAD/NAD-bd_sf"/>
</dbReference>
<dbReference type="GO" id="GO:0004729">
    <property type="term" value="F:oxygen-dependent protoporphyrinogen oxidase activity"/>
    <property type="evidence" value="ECO:0007669"/>
    <property type="project" value="UniProtKB-UniRule"/>
</dbReference>
<comment type="cofactor">
    <cofactor evidence="11">
        <name>FAD</name>
        <dbReference type="ChEBI" id="CHEBI:57692"/>
    </cofactor>
    <text evidence="11">Binds 1 FAD per subunit.</text>
</comment>
<dbReference type="Gene3D" id="3.50.50.60">
    <property type="entry name" value="FAD/NAD(P)-binding domain"/>
    <property type="match status" value="1"/>
</dbReference>
<name>A0A151ZS02_TIELA</name>
<dbReference type="PANTHER" id="PTHR42923">
    <property type="entry name" value="PROTOPORPHYRINOGEN OXIDASE"/>
    <property type="match status" value="1"/>
</dbReference>
<dbReference type="EC" id="1.3.3.4" evidence="4 11"/>
<evidence type="ECO:0000256" key="6">
    <source>
        <dbReference type="ARBA" id="ARBA00022827"/>
    </source>
</evidence>
<comment type="caution">
    <text evidence="13">The sequence shown here is derived from an EMBL/GenBank/DDBJ whole genome shotgun (WGS) entry which is preliminary data.</text>
</comment>
<dbReference type="AlphaFoldDB" id="A0A151ZS02"/>
<keyword evidence="14" id="KW-1185">Reference proteome</keyword>
<evidence type="ECO:0000256" key="4">
    <source>
        <dbReference type="ARBA" id="ARBA00012867"/>
    </source>
</evidence>
<comment type="catalytic activity">
    <reaction evidence="10 11">
        <text>protoporphyrinogen IX + 3 O2 = protoporphyrin IX + 3 H2O2</text>
        <dbReference type="Rhea" id="RHEA:25576"/>
        <dbReference type="ChEBI" id="CHEBI:15379"/>
        <dbReference type="ChEBI" id="CHEBI:16240"/>
        <dbReference type="ChEBI" id="CHEBI:57306"/>
        <dbReference type="ChEBI" id="CHEBI:57307"/>
        <dbReference type="EC" id="1.3.3.4"/>
    </reaction>
</comment>
<gene>
    <name evidence="13" type="ORF">DLAC_04054</name>
</gene>
<evidence type="ECO:0000259" key="12">
    <source>
        <dbReference type="Pfam" id="PF01593"/>
    </source>
</evidence>
<keyword evidence="9 11" id="KW-0627">Porphyrin biosynthesis</keyword>
<dbReference type="InParanoid" id="A0A151ZS02"/>
<dbReference type="Pfam" id="PF01593">
    <property type="entry name" value="Amino_oxidase"/>
    <property type="match status" value="1"/>
</dbReference>
<keyword evidence="8 11" id="KW-0350">Heme biosynthesis</keyword>
<keyword evidence="7 11" id="KW-0560">Oxidoreductase</keyword>
<keyword evidence="6 11" id="KW-0274">FAD</keyword>
<evidence type="ECO:0000256" key="8">
    <source>
        <dbReference type="ARBA" id="ARBA00023133"/>
    </source>
</evidence>
<evidence type="ECO:0000256" key="2">
    <source>
        <dbReference type="ARBA" id="ARBA00005073"/>
    </source>
</evidence>
<dbReference type="UniPathway" id="UPA00251">
    <property type="reaction ID" value="UER00324"/>
</dbReference>
<feature type="domain" description="Amine oxidase" evidence="12">
    <location>
        <begin position="39"/>
        <end position="515"/>
    </location>
</feature>
<dbReference type="FunCoup" id="A0A151ZS02">
    <property type="interactions" value="103"/>
</dbReference>
<evidence type="ECO:0000313" key="14">
    <source>
        <dbReference type="Proteomes" id="UP000076078"/>
    </source>
</evidence>
<dbReference type="OMA" id="EHNQAVQ"/>
<dbReference type="GO" id="GO:0005743">
    <property type="term" value="C:mitochondrial inner membrane"/>
    <property type="evidence" value="ECO:0007669"/>
    <property type="project" value="UniProtKB-SubCell"/>
</dbReference>
<dbReference type="NCBIfam" id="TIGR00562">
    <property type="entry name" value="proto_IX_ox"/>
    <property type="match status" value="1"/>
</dbReference>
<organism evidence="13 14">
    <name type="scientific">Tieghemostelium lacteum</name>
    <name type="common">Slime mold</name>
    <name type="synonym">Dictyostelium lacteum</name>
    <dbReference type="NCBI Taxonomy" id="361077"/>
    <lineage>
        <taxon>Eukaryota</taxon>
        <taxon>Amoebozoa</taxon>
        <taxon>Evosea</taxon>
        <taxon>Eumycetozoa</taxon>
        <taxon>Dictyostelia</taxon>
        <taxon>Dictyosteliales</taxon>
        <taxon>Raperosteliaceae</taxon>
        <taxon>Tieghemostelium</taxon>
    </lineage>
</organism>
<dbReference type="PANTHER" id="PTHR42923:SF3">
    <property type="entry name" value="PROTOPORPHYRINOGEN OXIDASE"/>
    <property type="match status" value="1"/>
</dbReference>
<evidence type="ECO:0000256" key="11">
    <source>
        <dbReference type="RuleBase" id="RU367069"/>
    </source>
</evidence>
<dbReference type="Proteomes" id="UP000076078">
    <property type="component" value="Unassembled WGS sequence"/>
</dbReference>
<accession>A0A151ZS02</accession>
<comment type="subcellular location">
    <subcellularLocation>
        <location evidence="11">Mitochondrion inner membrane</location>
    </subcellularLocation>
</comment>
<sequence length="524" mass="59219">MIHRINQKFKNVSNNKIIRHYSTGSYDRKRIGILGGGIGGLSSYYFLNRNKAEPQSLSVILYESRDRLGGNIATEVLSDGTIVEKGPRSLRLSSQAHDTLQMIEDLSLSQDVIFADQGSKKRFIYLNQKINELPSSLNLKVWNFFRKYQLLKVGFTEIFKKSPKDLNKSTYDESVQSFFQRRFGDKITNELVDSMILGVYAGDSSKLSIRSCFPSLLHKEREYGSIILSIFRGLTSTNNTTTTKLYKKSRELKSSIFSFRNGLSQLIQSLENLIKSNPNEIELKKSCSIVEISAHQDGVSTVFKVKDSNGQVNEFDHIISTIPLHQLKRVFKVKDDQLQQLLNKVDYSSIAVVNFVFSSSVIQDQVKELGFGYLIPCIESEPILGVCIDTNTFPQFGTSEKSTIITVMVGGNKGIVNRNVNWVNVDEQQPQTIQNLAKRHLIEKLKLSKDEFDKTLKHHSVQVYTSGIPHYTVGHQELLNSIEHRLETLFGKNKFLLGGNSKNGVGINDVITTSKQLSNNLLFK</sequence>
<dbReference type="SUPFAM" id="SSF54373">
    <property type="entry name" value="FAD-linked reductases, C-terminal domain"/>
    <property type="match status" value="1"/>
</dbReference>
<comment type="similarity">
    <text evidence="3 11">Belongs to the protoporphyrinogen/coproporphyrinogen oxidase family. Protoporphyrinogen oxidase subfamily.</text>
</comment>
<protein>
    <recommendedName>
        <fullName evidence="4 11">Protoporphyrinogen oxidase</fullName>
        <ecNumber evidence="4 11">1.3.3.4</ecNumber>
    </recommendedName>
</protein>
<reference evidence="13 14" key="1">
    <citation type="submission" date="2015-12" db="EMBL/GenBank/DDBJ databases">
        <title>Dictyostelia acquired genes for synthesis and detection of signals that induce cell-type specialization by lateral gene transfer from prokaryotes.</title>
        <authorList>
            <person name="Gloeckner G."/>
            <person name="Schaap P."/>
        </authorList>
    </citation>
    <scope>NUCLEOTIDE SEQUENCE [LARGE SCALE GENOMIC DNA]</scope>
    <source>
        <strain evidence="13 14">TK</strain>
    </source>
</reference>
<evidence type="ECO:0000256" key="9">
    <source>
        <dbReference type="ARBA" id="ARBA00023244"/>
    </source>
</evidence>
<dbReference type="STRING" id="361077.A0A151ZS02"/>
<evidence type="ECO:0000256" key="5">
    <source>
        <dbReference type="ARBA" id="ARBA00022630"/>
    </source>
</evidence>
<comment type="function">
    <text evidence="1 11">Catalyzes the 6-electron oxidation of protoporphyrinogen-IX to form protoporphyrin-IX.</text>
</comment>
<proteinExistence type="inferred from homology"/>
<evidence type="ECO:0000256" key="7">
    <source>
        <dbReference type="ARBA" id="ARBA00023002"/>
    </source>
</evidence>
<dbReference type="InterPro" id="IPR004572">
    <property type="entry name" value="Protoporphyrinogen_oxidase"/>
</dbReference>
<dbReference type="OrthoDB" id="419752at2759"/>
<dbReference type="SUPFAM" id="SSF51905">
    <property type="entry name" value="FAD/NAD(P)-binding domain"/>
    <property type="match status" value="1"/>
</dbReference>
<evidence type="ECO:0000256" key="3">
    <source>
        <dbReference type="ARBA" id="ARBA00010551"/>
    </source>
</evidence>
<dbReference type="InterPro" id="IPR002937">
    <property type="entry name" value="Amino_oxidase"/>
</dbReference>
<comment type="pathway">
    <text evidence="2 11">Porphyrin-containing compound metabolism; protoporphyrin-IX biosynthesis; protoporphyrin-IX from protoporphyrinogen-IX: step 1/1.</text>
</comment>
<dbReference type="InterPro" id="IPR050464">
    <property type="entry name" value="Zeta_carotene_desat/Oxidored"/>
</dbReference>